<dbReference type="GO" id="GO:0005886">
    <property type="term" value="C:plasma membrane"/>
    <property type="evidence" value="ECO:0007669"/>
    <property type="project" value="TreeGrafter"/>
</dbReference>
<sequence>MMAARSAMGIVGEARLRARTFACAVFFSVLCALLPTLVFAQPVTDPAPLQFQSELEARRFHSLVAELRCVMCQNQSLADSNAQIAVDLRREVLELIRADRSDSEIRDYLVQRYGEFVLYRPRVGAATWLLWFGPAVLLIGGALVVVGLVRRRAPRTDIAADTDQEW</sequence>
<dbReference type="Proteomes" id="UP000646426">
    <property type="component" value="Unassembled WGS sequence"/>
</dbReference>
<dbReference type="CDD" id="cd16378">
    <property type="entry name" value="CcmH_N"/>
    <property type="match status" value="1"/>
</dbReference>
<feature type="domain" description="CcmH/CycL/Ccl2/NrfF N-terminal" evidence="8">
    <location>
        <begin position="43"/>
        <end position="159"/>
    </location>
</feature>
<evidence type="ECO:0000313" key="10">
    <source>
        <dbReference type="Proteomes" id="UP000646426"/>
    </source>
</evidence>
<evidence type="ECO:0000256" key="3">
    <source>
        <dbReference type="ARBA" id="ARBA00022723"/>
    </source>
</evidence>
<comment type="caution">
    <text evidence="9">The sequence shown here is derived from an EMBL/GenBank/DDBJ whole genome shotgun (WGS) entry which is preliminary data.</text>
</comment>
<dbReference type="EMBL" id="BMYD01000001">
    <property type="protein sequence ID" value="GHA71364.1"/>
    <property type="molecule type" value="Genomic_DNA"/>
</dbReference>
<dbReference type="FunFam" id="1.10.8.640:FF:000001">
    <property type="entry name" value="Cytochrome c-type biogenesis protein"/>
    <property type="match status" value="1"/>
</dbReference>
<dbReference type="GO" id="GO:0017004">
    <property type="term" value="P:cytochrome complex assembly"/>
    <property type="evidence" value="ECO:0007669"/>
    <property type="project" value="UniProtKB-KW"/>
</dbReference>
<keyword evidence="4 7" id="KW-0732">Signal</keyword>
<keyword evidence="6 7" id="KW-0408">Iron</keyword>
<evidence type="ECO:0000313" key="9">
    <source>
        <dbReference type="EMBL" id="GHA71364.1"/>
    </source>
</evidence>
<reference evidence="9" key="2">
    <citation type="submission" date="2020-09" db="EMBL/GenBank/DDBJ databases">
        <authorList>
            <person name="Sun Q."/>
            <person name="Kim S."/>
        </authorList>
    </citation>
    <scope>NUCLEOTIDE SEQUENCE</scope>
    <source>
        <strain evidence="9">KCTC 23077</strain>
    </source>
</reference>
<dbReference type="PANTHER" id="PTHR47870:SF1">
    <property type="entry name" value="CYTOCHROME C-TYPE BIOGENESIS PROTEIN CCMH"/>
    <property type="match status" value="1"/>
</dbReference>
<proteinExistence type="inferred from homology"/>
<dbReference type="GO" id="GO:0046872">
    <property type="term" value="F:metal ion binding"/>
    <property type="evidence" value="ECO:0007669"/>
    <property type="project" value="UniProtKB-KW"/>
</dbReference>
<dbReference type="Pfam" id="PF03918">
    <property type="entry name" value="CcmH"/>
    <property type="match status" value="1"/>
</dbReference>
<dbReference type="InterPro" id="IPR005616">
    <property type="entry name" value="CcmH/CycL/Ccl2/NrfF_N"/>
</dbReference>
<dbReference type="Gene3D" id="1.10.8.640">
    <property type="entry name" value="Cytochrome C biogenesis protein"/>
    <property type="match status" value="1"/>
</dbReference>
<keyword evidence="7" id="KW-1133">Transmembrane helix</keyword>
<name>A0A918W4B3_9GAMM</name>
<accession>A0A918W4B3</accession>
<dbReference type="PANTHER" id="PTHR47870">
    <property type="entry name" value="CYTOCHROME C-TYPE BIOGENESIS PROTEIN CCMH"/>
    <property type="match status" value="1"/>
</dbReference>
<protein>
    <recommendedName>
        <fullName evidence="7">Cytochrome c-type biogenesis protein</fullName>
    </recommendedName>
</protein>
<comment type="similarity">
    <text evidence="1 7">Belongs to the CcmH/CycL/Ccl2/NrfF family.</text>
</comment>
<evidence type="ECO:0000256" key="5">
    <source>
        <dbReference type="ARBA" id="ARBA00022748"/>
    </source>
</evidence>
<keyword evidence="3 7" id="KW-0479">Metal-binding</keyword>
<reference evidence="9" key="1">
    <citation type="journal article" date="2014" name="Int. J. Syst. Evol. Microbiol.">
        <title>Complete genome sequence of Corynebacterium casei LMG S-19264T (=DSM 44701T), isolated from a smear-ripened cheese.</title>
        <authorList>
            <consortium name="US DOE Joint Genome Institute (JGI-PGF)"/>
            <person name="Walter F."/>
            <person name="Albersmeier A."/>
            <person name="Kalinowski J."/>
            <person name="Ruckert C."/>
        </authorList>
    </citation>
    <scope>NUCLEOTIDE SEQUENCE</scope>
    <source>
        <strain evidence="9">KCTC 23077</strain>
    </source>
</reference>
<dbReference type="InterPro" id="IPR051263">
    <property type="entry name" value="C-type_cytochrome_biogenesis"/>
</dbReference>
<keyword evidence="5" id="KW-0201">Cytochrome c-type biogenesis</keyword>
<evidence type="ECO:0000256" key="4">
    <source>
        <dbReference type="ARBA" id="ARBA00022729"/>
    </source>
</evidence>
<organism evidence="9 10">
    <name type="scientific">Cognatilysobacter bugurensis</name>
    <dbReference type="NCBI Taxonomy" id="543356"/>
    <lineage>
        <taxon>Bacteria</taxon>
        <taxon>Pseudomonadati</taxon>
        <taxon>Pseudomonadota</taxon>
        <taxon>Gammaproteobacteria</taxon>
        <taxon>Lysobacterales</taxon>
        <taxon>Lysobacteraceae</taxon>
        <taxon>Cognatilysobacter</taxon>
    </lineage>
</organism>
<evidence type="ECO:0000256" key="6">
    <source>
        <dbReference type="ARBA" id="ARBA00023004"/>
    </source>
</evidence>
<feature type="transmembrane region" description="Helical" evidence="7">
    <location>
        <begin position="128"/>
        <end position="149"/>
    </location>
</feature>
<keyword evidence="7" id="KW-0812">Transmembrane</keyword>
<evidence type="ECO:0000256" key="1">
    <source>
        <dbReference type="ARBA" id="ARBA00010342"/>
    </source>
</evidence>
<keyword evidence="7" id="KW-0472">Membrane</keyword>
<keyword evidence="2 7" id="KW-0349">Heme</keyword>
<keyword evidence="10" id="KW-1185">Reference proteome</keyword>
<gene>
    <name evidence="9" type="primary">cycL</name>
    <name evidence="9" type="ORF">GCM10007067_04600</name>
</gene>
<evidence type="ECO:0000259" key="8">
    <source>
        <dbReference type="Pfam" id="PF03918"/>
    </source>
</evidence>
<dbReference type="AlphaFoldDB" id="A0A918W4B3"/>
<evidence type="ECO:0000256" key="7">
    <source>
        <dbReference type="RuleBase" id="RU364112"/>
    </source>
</evidence>
<evidence type="ECO:0000256" key="2">
    <source>
        <dbReference type="ARBA" id="ARBA00022617"/>
    </source>
</evidence>
<comment type="function">
    <text evidence="7">Possible subunit of a heme lyase.</text>
</comment>
<dbReference type="InterPro" id="IPR038297">
    <property type="entry name" value="CcmH/CycL/NrfF/Ccl2_sf"/>
</dbReference>